<dbReference type="InterPro" id="IPR012334">
    <property type="entry name" value="Pectin_lyas_fold"/>
</dbReference>
<evidence type="ECO:0000256" key="6">
    <source>
        <dbReference type="RuleBase" id="RU361173"/>
    </source>
</evidence>
<protein>
    <submittedName>
        <fullName evidence="10">Pectate lyase</fullName>
    </submittedName>
</protein>
<dbReference type="GO" id="GO:0030599">
    <property type="term" value="F:pectinesterase activity"/>
    <property type="evidence" value="ECO:0007669"/>
    <property type="project" value="InterPro"/>
</dbReference>
<feature type="domain" description="Pectate lyase" evidence="9">
    <location>
        <begin position="450"/>
        <end position="690"/>
    </location>
</feature>
<evidence type="ECO:0000259" key="9">
    <source>
        <dbReference type="SMART" id="SM00656"/>
    </source>
</evidence>
<keyword evidence="6" id="KW-0964">Secreted</keyword>
<keyword evidence="2" id="KW-0378">Hydrolase</keyword>
<keyword evidence="6" id="KW-0119">Carbohydrate metabolism</keyword>
<dbReference type="GO" id="GO:0009279">
    <property type="term" value="C:cell outer membrane"/>
    <property type="evidence" value="ECO:0007669"/>
    <property type="project" value="TreeGrafter"/>
</dbReference>
<evidence type="ECO:0000256" key="8">
    <source>
        <dbReference type="SAM" id="SignalP"/>
    </source>
</evidence>
<organism evidence="10 11">
    <name type="scientific">Nonomuraea jiangxiensis</name>
    <dbReference type="NCBI Taxonomy" id="633440"/>
    <lineage>
        <taxon>Bacteria</taxon>
        <taxon>Bacillati</taxon>
        <taxon>Actinomycetota</taxon>
        <taxon>Actinomycetes</taxon>
        <taxon>Streptosporangiales</taxon>
        <taxon>Streptosporangiaceae</taxon>
        <taxon>Nonomuraea</taxon>
    </lineage>
</organism>
<dbReference type="STRING" id="633440.SAMN05421869_101267"/>
<keyword evidence="6" id="KW-0624">Polysaccharide degradation</keyword>
<evidence type="ECO:0000256" key="1">
    <source>
        <dbReference type="ARBA" id="ARBA00008891"/>
    </source>
</evidence>
<dbReference type="GO" id="GO:0016829">
    <property type="term" value="F:lyase activity"/>
    <property type="evidence" value="ECO:0007669"/>
    <property type="project" value="UniProtKB-KW"/>
</dbReference>
<dbReference type="Pfam" id="PF00544">
    <property type="entry name" value="Pectate_lyase_4"/>
    <property type="match status" value="1"/>
</dbReference>
<keyword evidence="8" id="KW-0732">Signal</keyword>
<name>A0A1G7YZP0_9ACTN</name>
<reference evidence="10 11" key="1">
    <citation type="submission" date="2016-10" db="EMBL/GenBank/DDBJ databases">
        <authorList>
            <person name="de Groot N.N."/>
        </authorList>
    </citation>
    <scope>NUCLEOTIDE SEQUENCE [LARGE SCALE GENOMIC DNA]</scope>
    <source>
        <strain evidence="10 11">CGMCC 4.6533</strain>
    </source>
</reference>
<evidence type="ECO:0000256" key="2">
    <source>
        <dbReference type="ARBA" id="ARBA00022801"/>
    </source>
</evidence>
<dbReference type="SMART" id="SM00656">
    <property type="entry name" value="Amb_all"/>
    <property type="match status" value="1"/>
</dbReference>
<evidence type="ECO:0000256" key="4">
    <source>
        <dbReference type="ARBA" id="ARBA00023239"/>
    </source>
</evidence>
<dbReference type="InterPro" id="IPR002022">
    <property type="entry name" value="Pec_lyase"/>
</dbReference>
<dbReference type="SUPFAM" id="SSF51126">
    <property type="entry name" value="Pectin lyase-like"/>
    <property type="match status" value="2"/>
</dbReference>
<evidence type="ECO:0000256" key="5">
    <source>
        <dbReference type="PROSITE-ProRule" id="PRU10040"/>
    </source>
</evidence>
<comment type="similarity">
    <text evidence="1">Belongs to the pectinesterase family.</text>
</comment>
<dbReference type="Proteomes" id="UP000199202">
    <property type="component" value="Unassembled WGS sequence"/>
</dbReference>
<dbReference type="PANTHER" id="PTHR31321:SF57">
    <property type="entry name" value="PECTINESTERASE 53-RELATED"/>
    <property type="match status" value="1"/>
</dbReference>
<proteinExistence type="inferred from homology"/>
<dbReference type="InterPro" id="IPR000070">
    <property type="entry name" value="Pectinesterase_cat"/>
</dbReference>
<dbReference type="RefSeq" id="WP_176992970.1">
    <property type="nucleotide sequence ID" value="NZ_FNDJ01000001.1"/>
</dbReference>
<dbReference type="InterPro" id="IPR033131">
    <property type="entry name" value="Pectinesterase_Asp_AS"/>
</dbReference>
<keyword evidence="11" id="KW-1185">Reference proteome</keyword>
<feature type="signal peptide" evidence="8">
    <location>
        <begin position="1"/>
        <end position="23"/>
    </location>
</feature>
<dbReference type="EMBL" id="FNDJ01000001">
    <property type="protein sequence ID" value="SDH02002.1"/>
    <property type="molecule type" value="Genomic_DNA"/>
</dbReference>
<dbReference type="GO" id="GO:0042545">
    <property type="term" value="P:cell wall modification"/>
    <property type="evidence" value="ECO:0007669"/>
    <property type="project" value="InterPro"/>
</dbReference>
<comment type="similarity">
    <text evidence="6">Belongs to the polysaccharide lyase 1 family.</text>
</comment>
<gene>
    <name evidence="10" type="ORF">SAMN05421869_101267</name>
</gene>
<feature type="chain" id="PRO_5011655223" evidence="8">
    <location>
        <begin position="24"/>
        <end position="760"/>
    </location>
</feature>
<dbReference type="PROSITE" id="PS00503">
    <property type="entry name" value="PECTINESTERASE_2"/>
    <property type="match status" value="1"/>
</dbReference>
<sequence length="760" mass="81041">MRLPLLPPLIALTLIMSAAPATAAGGPMGTRSTIVVAPDGSGHYSTVQDAVNAVPAGNRRPVTILVRKGTYKQQVVIPADKPHISLVGDTGDPRDVVLTFDAAAATPRPDGSGPYGTSGSASYVISAPDFTARNLTFQNSYDEAANGASQAVAVRTTGDRQVYDNVRFLGNQDTLYANTDSATTVARQYFHDCYVEGDVDFIFGRATAVFDDCVIKALTRGSPDNNGYVTAASTEVANPYGFLIHRSLLTSDAPARTYHLGRPWPAGGSTTARGQVLIRESWLGQQFKDAPWTDMSGLNWREARLSEYRNHGPGAGVNADRPQLDPGTAAAFTPQRYLAGSDGWNPVRRHHPAPDEPAPSRLGREVLPRDDGWAAATTGTTGGSAARPENVHVVSTKAQLVAALGNPADNTPRIIYVKGAIDADTDASGATLTCDDYAVDGYSLPAYLAAYDPAVWGRTSVPSGPLEDARRASYARMAQHVTVTIGSNVTLIGLGRNAALKSFGLRVTNADNVIVRNLTITDTSDCFPQWDPTDGADGNWNASFDNIEISGSTHVWLDHNTLNDGDNPDSGQPRYFGRPFQVHDGLLDVVRASNYVTLSWNHLSDHDKVSLIGNTDTESRYGEGDKLKVTLHHNYFQGLGQRTPRVRFGQVHLYNNYYTGGDAYSYSIGVGFGSRVYAESNAFEGIPAAKVISVLNGAAITARDNLVDRRPADLVAAYNAANGAALGSDAGWTPALHTKIHPPQALRALVPAGAGAGRLR</sequence>
<dbReference type="GO" id="GO:0005576">
    <property type="term" value="C:extracellular region"/>
    <property type="evidence" value="ECO:0007669"/>
    <property type="project" value="UniProtKB-SubCell"/>
</dbReference>
<feature type="active site" evidence="5">
    <location>
        <position position="200"/>
    </location>
</feature>
<keyword evidence="4 6" id="KW-0456">Lyase</keyword>
<evidence type="ECO:0000313" key="10">
    <source>
        <dbReference type="EMBL" id="SDH02002.1"/>
    </source>
</evidence>
<dbReference type="InterPro" id="IPR011050">
    <property type="entry name" value="Pectin_lyase_fold/virulence"/>
</dbReference>
<accession>A0A1G7YZP0</accession>
<dbReference type="GO" id="GO:0000272">
    <property type="term" value="P:polysaccharide catabolic process"/>
    <property type="evidence" value="ECO:0007669"/>
    <property type="project" value="UniProtKB-KW"/>
</dbReference>
<evidence type="ECO:0000256" key="7">
    <source>
        <dbReference type="SAM" id="MobiDB-lite"/>
    </source>
</evidence>
<keyword evidence="3" id="KW-0063">Aspartyl esterase</keyword>
<dbReference type="Pfam" id="PF01095">
    <property type="entry name" value="Pectinesterase"/>
    <property type="match status" value="1"/>
</dbReference>
<dbReference type="Gene3D" id="2.160.20.10">
    <property type="entry name" value="Single-stranded right-handed beta-helix, Pectin lyase-like"/>
    <property type="match status" value="2"/>
</dbReference>
<evidence type="ECO:0000256" key="3">
    <source>
        <dbReference type="ARBA" id="ARBA00023085"/>
    </source>
</evidence>
<feature type="region of interest" description="Disordered" evidence="7">
    <location>
        <begin position="341"/>
        <end position="365"/>
    </location>
</feature>
<evidence type="ECO:0000313" key="11">
    <source>
        <dbReference type="Proteomes" id="UP000199202"/>
    </source>
</evidence>
<dbReference type="PANTHER" id="PTHR31321">
    <property type="entry name" value="ACYL-COA THIOESTER HYDROLASE YBHC-RELATED"/>
    <property type="match status" value="1"/>
</dbReference>
<dbReference type="AlphaFoldDB" id="A0A1G7YZP0"/>
<comment type="subcellular location">
    <subcellularLocation>
        <location evidence="6">Secreted</location>
    </subcellularLocation>
</comment>